<keyword evidence="4 11" id="KW-0235">DNA replication</keyword>
<dbReference type="InterPro" id="IPR008921">
    <property type="entry name" value="DNA_pol3_clamp-load_cplx_C"/>
</dbReference>
<evidence type="ECO:0000256" key="4">
    <source>
        <dbReference type="ARBA" id="ARBA00022705"/>
    </source>
</evidence>
<keyword evidence="2 11" id="KW-0808">Transferase</keyword>
<keyword evidence="7" id="KW-0862">Zinc</keyword>
<dbReference type="RefSeq" id="WP_133881346.1">
    <property type="nucleotide sequence ID" value="NZ_MWIN01000036.1"/>
</dbReference>
<evidence type="ECO:0000256" key="5">
    <source>
        <dbReference type="ARBA" id="ARBA00022723"/>
    </source>
</evidence>
<keyword evidence="9 11" id="KW-0239">DNA-directed DNA polymerase</keyword>
<dbReference type="SUPFAM" id="SSF48019">
    <property type="entry name" value="post-AAA+ oligomerization domain-like"/>
    <property type="match status" value="1"/>
</dbReference>
<dbReference type="FunFam" id="1.10.8.60:FF:000013">
    <property type="entry name" value="DNA polymerase III subunit gamma/tau"/>
    <property type="match status" value="1"/>
</dbReference>
<evidence type="ECO:0000256" key="12">
    <source>
        <dbReference type="SAM" id="MobiDB-lite"/>
    </source>
</evidence>
<dbReference type="EC" id="2.7.7.7" evidence="11"/>
<dbReference type="Gene3D" id="1.10.8.60">
    <property type="match status" value="1"/>
</dbReference>
<reference evidence="14 15" key="1">
    <citation type="submission" date="2019-03" db="EMBL/GenBank/DDBJ databases">
        <title>Genomic Encyclopedia of Type Strains, Phase IV (KMG-IV): sequencing the most valuable type-strain genomes for metagenomic binning, comparative biology and taxonomic classification.</title>
        <authorList>
            <person name="Goeker M."/>
        </authorList>
    </citation>
    <scope>NUCLEOTIDE SEQUENCE [LARGE SCALE GENOMIC DNA]</scope>
    <source>
        <strain evidence="14 15">DSM 26377</strain>
    </source>
</reference>
<gene>
    <name evidence="11" type="primary">dnaX</name>
    <name evidence="14" type="ORF">DFR24_2277</name>
</gene>
<accession>A0A4R7PF85</accession>
<dbReference type="GO" id="GO:0003677">
    <property type="term" value="F:DNA binding"/>
    <property type="evidence" value="ECO:0007669"/>
    <property type="project" value="InterPro"/>
</dbReference>
<keyword evidence="8 11" id="KW-0067">ATP-binding</keyword>
<dbReference type="GO" id="GO:0005524">
    <property type="term" value="F:ATP binding"/>
    <property type="evidence" value="ECO:0007669"/>
    <property type="project" value="UniProtKB-KW"/>
</dbReference>
<feature type="domain" description="AAA+ ATPase" evidence="13">
    <location>
        <begin position="37"/>
        <end position="178"/>
    </location>
</feature>
<comment type="caution">
    <text evidence="14">The sequence shown here is derived from an EMBL/GenBank/DDBJ whole genome shotgun (WGS) entry which is preliminary data.</text>
</comment>
<dbReference type="Gene3D" id="3.30.300.150">
    <property type="entry name" value="DNA polymerase III, tau subunit, domain V"/>
    <property type="match status" value="1"/>
</dbReference>
<organism evidence="14 15">
    <name type="scientific">Panacagrimonas perspica</name>
    <dbReference type="NCBI Taxonomy" id="381431"/>
    <lineage>
        <taxon>Bacteria</taxon>
        <taxon>Pseudomonadati</taxon>
        <taxon>Pseudomonadota</taxon>
        <taxon>Gammaproteobacteria</taxon>
        <taxon>Nevskiales</taxon>
        <taxon>Nevskiaceae</taxon>
        <taxon>Panacagrimonas</taxon>
    </lineage>
</organism>
<dbReference type="EMBL" id="SOBT01000008">
    <property type="protein sequence ID" value="TDU32868.1"/>
    <property type="molecule type" value="Genomic_DNA"/>
</dbReference>
<dbReference type="AlphaFoldDB" id="A0A4R7PF85"/>
<evidence type="ECO:0000256" key="7">
    <source>
        <dbReference type="ARBA" id="ARBA00022833"/>
    </source>
</evidence>
<dbReference type="Gene3D" id="1.20.272.10">
    <property type="match status" value="1"/>
</dbReference>
<evidence type="ECO:0000256" key="1">
    <source>
        <dbReference type="ARBA" id="ARBA00006360"/>
    </source>
</evidence>
<sequence length="549" mass="58513">MSYLALARKWRPRVFADVMGQGHVVKALTHALDGDKLHPAILLTGTRGVGKTTLARIVAKGLNCETGVSATPCGICSACKEVDSGRFVDLLEIDAASNTGVDNVRELIDNSQYAPVRGRYKVYLIDEVHMLSKSAFNALLKTLEEPPPHVKFILATTDPQKLPITVLSRCLQFNLKRLPVAVIREQLAKVLDQEGVAFEIGAVSEIAKSADGSMRDGLSLVDQAIAFAGGAKLERGPVEDMLGTSGRQVLYALLAAIASGDGPALLAGIQQLETRAPDYSALLNDLAGYLQRIAVLQVLPDAASDDDDAELVALVAQIAAEDVQLCYQIAVGGRRDLPWAPDPRCGFEMTLLRMLAFRPDDAGGAKAGTPSATPRRVPSAPETTRAEPVARAAATAPAAPVVAPPAPTPPAPPVNVPRVPPHELPWDERIDTLGLDGGGRQLARQCAWLGEKDGVIRLSLAASAAFLLHEARRSAMEQALAAQYGREVRLLIEPAQAEEAVALTPAQLDQKRAQERQRVAEAAIADDPVVRAFKDQFGAVVRPGSIQPH</sequence>
<comment type="similarity">
    <text evidence="1 11">Belongs to the DnaX/STICHEL family.</text>
</comment>
<evidence type="ECO:0000256" key="10">
    <source>
        <dbReference type="ARBA" id="ARBA00049244"/>
    </source>
</evidence>
<dbReference type="SUPFAM" id="SSF52540">
    <property type="entry name" value="P-loop containing nucleoside triphosphate hydrolases"/>
    <property type="match status" value="1"/>
</dbReference>
<dbReference type="SMART" id="SM00382">
    <property type="entry name" value="AAA"/>
    <property type="match status" value="1"/>
</dbReference>
<keyword evidence="15" id="KW-1185">Reference proteome</keyword>
<dbReference type="CDD" id="cd18137">
    <property type="entry name" value="HLD_clamp_pol_III_gamma_tau"/>
    <property type="match status" value="1"/>
</dbReference>
<evidence type="ECO:0000256" key="6">
    <source>
        <dbReference type="ARBA" id="ARBA00022741"/>
    </source>
</evidence>
<dbReference type="GO" id="GO:0006261">
    <property type="term" value="P:DNA-templated DNA replication"/>
    <property type="evidence" value="ECO:0007669"/>
    <property type="project" value="TreeGrafter"/>
</dbReference>
<evidence type="ECO:0000313" key="14">
    <source>
        <dbReference type="EMBL" id="TDU32868.1"/>
    </source>
</evidence>
<dbReference type="OrthoDB" id="9810148at2"/>
<dbReference type="PANTHER" id="PTHR11669:SF0">
    <property type="entry name" value="PROTEIN STICHEL-LIKE 2"/>
    <property type="match status" value="1"/>
</dbReference>
<dbReference type="InterPro" id="IPR027417">
    <property type="entry name" value="P-loop_NTPase"/>
</dbReference>
<dbReference type="InterPro" id="IPR022754">
    <property type="entry name" value="DNA_pol_III_gamma-3"/>
</dbReference>
<evidence type="ECO:0000313" key="15">
    <source>
        <dbReference type="Proteomes" id="UP000295341"/>
    </source>
</evidence>
<dbReference type="Pfam" id="PF12169">
    <property type="entry name" value="DNA_pol3_gamma3"/>
    <property type="match status" value="1"/>
</dbReference>
<dbReference type="InterPro" id="IPR012763">
    <property type="entry name" value="DNA_pol_III_sug/sutau_N"/>
</dbReference>
<keyword evidence="5" id="KW-0479">Metal-binding</keyword>
<proteinExistence type="inferred from homology"/>
<evidence type="ECO:0000256" key="8">
    <source>
        <dbReference type="ARBA" id="ARBA00022840"/>
    </source>
</evidence>
<dbReference type="Gene3D" id="3.40.50.300">
    <property type="entry name" value="P-loop containing nucleotide triphosphate hydrolases"/>
    <property type="match status" value="1"/>
</dbReference>
<dbReference type="InterPro" id="IPR003593">
    <property type="entry name" value="AAA+_ATPase"/>
</dbReference>
<dbReference type="GO" id="GO:0003887">
    <property type="term" value="F:DNA-directed DNA polymerase activity"/>
    <property type="evidence" value="ECO:0007669"/>
    <property type="project" value="UniProtKB-KW"/>
</dbReference>
<dbReference type="InterPro" id="IPR038249">
    <property type="entry name" value="PolIII_tau_V_sf"/>
</dbReference>
<evidence type="ECO:0000256" key="11">
    <source>
        <dbReference type="RuleBase" id="RU364063"/>
    </source>
</evidence>
<dbReference type="Pfam" id="PF22608">
    <property type="entry name" value="DNAX_ATPase_lid"/>
    <property type="match status" value="1"/>
</dbReference>
<evidence type="ECO:0000256" key="2">
    <source>
        <dbReference type="ARBA" id="ARBA00022679"/>
    </source>
</evidence>
<dbReference type="GO" id="GO:0009360">
    <property type="term" value="C:DNA polymerase III complex"/>
    <property type="evidence" value="ECO:0007669"/>
    <property type="project" value="InterPro"/>
</dbReference>
<keyword evidence="3 11" id="KW-0548">Nucleotidyltransferase</keyword>
<feature type="region of interest" description="Disordered" evidence="12">
    <location>
        <begin position="362"/>
        <end position="389"/>
    </location>
</feature>
<dbReference type="PANTHER" id="PTHR11669">
    <property type="entry name" value="REPLICATION FACTOR C / DNA POLYMERASE III GAMMA-TAU SUBUNIT"/>
    <property type="match status" value="1"/>
</dbReference>
<dbReference type="FunFam" id="3.40.50.300:FF:000014">
    <property type="entry name" value="DNA polymerase III subunit gamma/tau"/>
    <property type="match status" value="1"/>
</dbReference>
<dbReference type="Pfam" id="PF13177">
    <property type="entry name" value="DNA_pol3_delta2"/>
    <property type="match status" value="1"/>
</dbReference>
<dbReference type="NCBIfam" id="NF005942">
    <property type="entry name" value="PRK07994.1"/>
    <property type="match status" value="1"/>
</dbReference>
<protein>
    <recommendedName>
        <fullName evidence="11">DNA polymerase III subunit gamma/tau</fullName>
        <ecNumber evidence="11">2.7.7.7</ecNumber>
    </recommendedName>
</protein>
<evidence type="ECO:0000256" key="3">
    <source>
        <dbReference type="ARBA" id="ARBA00022695"/>
    </source>
</evidence>
<dbReference type="GO" id="GO:0046872">
    <property type="term" value="F:metal ion binding"/>
    <property type="evidence" value="ECO:0007669"/>
    <property type="project" value="UniProtKB-KW"/>
</dbReference>
<evidence type="ECO:0000259" key="13">
    <source>
        <dbReference type="SMART" id="SM00382"/>
    </source>
</evidence>
<dbReference type="Proteomes" id="UP000295341">
    <property type="component" value="Unassembled WGS sequence"/>
</dbReference>
<dbReference type="InterPro" id="IPR050238">
    <property type="entry name" value="DNA_Rep/Repair_Clamp_Loader"/>
</dbReference>
<comment type="subunit">
    <text evidence="11">DNA polymerase III contains a core (composed of alpha, epsilon and theta chains) that associates with a tau subunit. This core dimerizes to form the POLIII' complex. PolIII' associates with the gamma complex (composed of gamma, delta, delta', psi and chi chains) and with the beta chain to form the complete DNA polymerase III complex.</text>
</comment>
<dbReference type="NCBIfam" id="TIGR02397">
    <property type="entry name" value="dnaX_nterm"/>
    <property type="match status" value="1"/>
</dbReference>
<keyword evidence="6 11" id="KW-0547">Nucleotide-binding</keyword>
<dbReference type="InterPro" id="IPR045085">
    <property type="entry name" value="HLD_clamp_pol_III_gamma_tau"/>
</dbReference>
<dbReference type="FunFam" id="1.20.272.10:FF:000003">
    <property type="entry name" value="DNA polymerase III subunit gamma/tau"/>
    <property type="match status" value="1"/>
</dbReference>
<name>A0A4R7PF85_9GAMM</name>
<dbReference type="CDD" id="cd00009">
    <property type="entry name" value="AAA"/>
    <property type="match status" value="1"/>
</dbReference>
<evidence type="ECO:0000256" key="9">
    <source>
        <dbReference type="ARBA" id="ARBA00022932"/>
    </source>
</evidence>
<comment type="function">
    <text evidence="11">DNA polymerase III is a complex, multichain enzyme responsible for most of the replicative synthesis in bacteria. This DNA polymerase also exhibits 3' to 5' exonuclease activity.</text>
</comment>
<dbReference type="InterPro" id="IPR021029">
    <property type="entry name" value="DNA_pol_III_tau_dom-5"/>
</dbReference>
<comment type="catalytic activity">
    <reaction evidence="10 11">
        <text>DNA(n) + a 2'-deoxyribonucleoside 5'-triphosphate = DNA(n+1) + diphosphate</text>
        <dbReference type="Rhea" id="RHEA:22508"/>
        <dbReference type="Rhea" id="RHEA-COMP:17339"/>
        <dbReference type="Rhea" id="RHEA-COMP:17340"/>
        <dbReference type="ChEBI" id="CHEBI:33019"/>
        <dbReference type="ChEBI" id="CHEBI:61560"/>
        <dbReference type="ChEBI" id="CHEBI:173112"/>
        <dbReference type="EC" id="2.7.7.7"/>
    </reaction>
</comment>
<dbReference type="Pfam" id="PF12170">
    <property type="entry name" value="DNA_pol3_tau_5"/>
    <property type="match status" value="1"/>
</dbReference>